<gene>
    <name evidence="2" type="ORF">FOY91_19670</name>
    <name evidence="1" type="ORF">FOY91_21425</name>
</gene>
<dbReference type="AlphaFoldDB" id="A0A558QSX8"/>
<comment type="caution">
    <text evidence="2">The sequence shown here is derived from an EMBL/GenBank/DDBJ whole genome shotgun (WGS) entry which is preliminary data.</text>
</comment>
<evidence type="ECO:0000313" key="3">
    <source>
        <dbReference type="Proteomes" id="UP000318681"/>
    </source>
</evidence>
<organism evidence="2 3">
    <name type="scientific">Alterirhizorhabdus solaris</name>
    <dbReference type="NCBI Taxonomy" id="2529389"/>
    <lineage>
        <taxon>Bacteria</taxon>
        <taxon>Pseudomonadati</taxon>
        <taxon>Pseudomonadota</taxon>
        <taxon>Alphaproteobacteria</taxon>
        <taxon>Sphingomonadales</taxon>
        <taxon>Rhizorhabdaceae</taxon>
        <taxon>Alterirhizorhabdus</taxon>
    </lineage>
</organism>
<protein>
    <submittedName>
        <fullName evidence="2">LysR family transcriptional regulator</fullName>
    </submittedName>
</protein>
<reference evidence="2 3" key="1">
    <citation type="submission" date="2019-07" db="EMBL/GenBank/DDBJ databases">
        <title>Sphingomonas solaris sp. nov., isolated from a solar panel from Boston, Massachusetts.</title>
        <authorList>
            <person name="Tanner K."/>
            <person name="Pascual J."/>
            <person name="Mancuso C."/>
            <person name="Pereto J."/>
            <person name="Khalil A."/>
            <person name="Vilanova C."/>
        </authorList>
    </citation>
    <scope>NUCLEOTIDE SEQUENCE [LARGE SCALE GENOMIC DNA]</scope>
    <source>
        <strain evidence="2 3">R4DWN</strain>
    </source>
</reference>
<evidence type="ECO:0000313" key="2">
    <source>
        <dbReference type="EMBL" id="TVV70182.1"/>
    </source>
</evidence>
<proteinExistence type="predicted"/>
<evidence type="ECO:0000313" key="1">
    <source>
        <dbReference type="EMBL" id="TVV69415.1"/>
    </source>
</evidence>
<sequence>VVAILGARHGRSARTTAFLSVLRQSLAPVPWRLSVT</sequence>
<name>A0A558QSX8_9SPHN</name>
<dbReference type="EMBL" id="VNIM01000137">
    <property type="protein sequence ID" value="TVV70182.1"/>
    <property type="molecule type" value="Genomic_DNA"/>
</dbReference>
<feature type="non-terminal residue" evidence="2">
    <location>
        <position position="1"/>
    </location>
</feature>
<keyword evidence="3" id="KW-1185">Reference proteome</keyword>
<dbReference type="EMBL" id="VNIM01000221">
    <property type="protein sequence ID" value="TVV69415.1"/>
    <property type="molecule type" value="Genomic_DNA"/>
</dbReference>
<accession>A0A558QSX8</accession>
<dbReference type="Proteomes" id="UP000318681">
    <property type="component" value="Unassembled WGS sequence"/>
</dbReference>